<dbReference type="CDD" id="cd07765">
    <property type="entry name" value="KRAB_A-box"/>
    <property type="match status" value="1"/>
</dbReference>
<dbReference type="PANTHER" id="PTHR23232">
    <property type="entry name" value="KRAB DOMAIN C2H2 ZINC FINGER"/>
    <property type="match status" value="1"/>
</dbReference>
<keyword evidence="4" id="KW-1185">Reference proteome</keyword>
<evidence type="ECO:0000313" key="4">
    <source>
        <dbReference type="Proteomes" id="UP001066276"/>
    </source>
</evidence>
<accession>A0AAV7P589</accession>
<proteinExistence type="predicted"/>
<dbReference type="EMBL" id="JANPWB010000011">
    <property type="protein sequence ID" value="KAJ1122029.1"/>
    <property type="molecule type" value="Genomic_DNA"/>
</dbReference>
<sequence>MKDVSRKEAEKAAVTFHDVAAYFSEAEWKLLHEWQKDLYQKVMQEIHQTLISLGYKIVNPDTLLRVSQREDAYSWDGRQSKGRKSDSNDPLSSGCPSACPDILFMIKQEENMYCEERSKSEEMETSNQFSKGDTFTNPDQLFKIKIEENECFDPPWDSEGQESSDGLSTGFPFLGAEDSLQMEEGSPGSERGDGVTDPSSEHALVTSVVSFVIKEEGDTIPLDQQHSGRKGSICNTTDGPAVASPCSSHLKPAENSCLKELPKLFCVKSSVMDEALWPPSRCGEQTRPGLWEDPLAAPQVWGYSLRAWRE</sequence>
<comment type="caution">
    <text evidence="3">The sequence shown here is derived from an EMBL/GenBank/DDBJ whole genome shotgun (WGS) entry which is preliminary data.</text>
</comment>
<evidence type="ECO:0000259" key="2">
    <source>
        <dbReference type="PROSITE" id="PS50805"/>
    </source>
</evidence>
<dbReference type="SUPFAM" id="SSF109640">
    <property type="entry name" value="KRAB domain (Kruppel-associated box)"/>
    <property type="match status" value="1"/>
</dbReference>
<protein>
    <recommendedName>
        <fullName evidence="2">KRAB domain-containing protein</fullName>
    </recommendedName>
</protein>
<dbReference type="InterPro" id="IPR036051">
    <property type="entry name" value="KRAB_dom_sf"/>
</dbReference>
<gene>
    <name evidence="3" type="ORF">NDU88_000535</name>
</gene>
<reference evidence="3" key="1">
    <citation type="journal article" date="2022" name="bioRxiv">
        <title>Sequencing and chromosome-scale assembly of the giantPleurodeles waltlgenome.</title>
        <authorList>
            <person name="Brown T."/>
            <person name="Elewa A."/>
            <person name="Iarovenko S."/>
            <person name="Subramanian E."/>
            <person name="Araus A.J."/>
            <person name="Petzold A."/>
            <person name="Susuki M."/>
            <person name="Suzuki K.-i.T."/>
            <person name="Hayashi T."/>
            <person name="Toyoda A."/>
            <person name="Oliveira C."/>
            <person name="Osipova E."/>
            <person name="Leigh N.D."/>
            <person name="Simon A."/>
            <person name="Yun M.H."/>
        </authorList>
    </citation>
    <scope>NUCLEOTIDE SEQUENCE</scope>
    <source>
        <strain evidence="3">20211129_DDA</strain>
        <tissue evidence="3">Liver</tissue>
    </source>
</reference>
<feature type="region of interest" description="Disordered" evidence="1">
    <location>
        <begin position="153"/>
        <end position="200"/>
    </location>
</feature>
<evidence type="ECO:0000256" key="1">
    <source>
        <dbReference type="SAM" id="MobiDB-lite"/>
    </source>
</evidence>
<dbReference type="Pfam" id="PF01352">
    <property type="entry name" value="KRAB"/>
    <property type="match status" value="1"/>
</dbReference>
<organism evidence="3 4">
    <name type="scientific">Pleurodeles waltl</name>
    <name type="common">Iberian ribbed newt</name>
    <dbReference type="NCBI Taxonomy" id="8319"/>
    <lineage>
        <taxon>Eukaryota</taxon>
        <taxon>Metazoa</taxon>
        <taxon>Chordata</taxon>
        <taxon>Craniata</taxon>
        <taxon>Vertebrata</taxon>
        <taxon>Euteleostomi</taxon>
        <taxon>Amphibia</taxon>
        <taxon>Batrachia</taxon>
        <taxon>Caudata</taxon>
        <taxon>Salamandroidea</taxon>
        <taxon>Salamandridae</taxon>
        <taxon>Pleurodelinae</taxon>
        <taxon>Pleurodeles</taxon>
    </lineage>
</organism>
<feature type="domain" description="KRAB" evidence="2">
    <location>
        <begin position="14"/>
        <end position="85"/>
    </location>
</feature>
<dbReference type="PROSITE" id="PS50805">
    <property type="entry name" value="KRAB"/>
    <property type="match status" value="1"/>
</dbReference>
<name>A0AAV7P589_PLEWA</name>
<dbReference type="InterPro" id="IPR050169">
    <property type="entry name" value="Krueppel_C2H2_ZnF"/>
</dbReference>
<dbReference type="PANTHER" id="PTHR23232:SF118">
    <property type="entry name" value="ZINC FINGER PROTEIN 746"/>
    <property type="match status" value="1"/>
</dbReference>
<dbReference type="InterPro" id="IPR001909">
    <property type="entry name" value="KRAB"/>
</dbReference>
<dbReference type="SMART" id="SM00349">
    <property type="entry name" value="KRAB"/>
    <property type="match status" value="1"/>
</dbReference>
<dbReference type="AlphaFoldDB" id="A0AAV7P589"/>
<dbReference type="Gene3D" id="6.10.140.140">
    <property type="match status" value="1"/>
</dbReference>
<dbReference type="Proteomes" id="UP001066276">
    <property type="component" value="Chromosome 7"/>
</dbReference>
<dbReference type="GO" id="GO:0006355">
    <property type="term" value="P:regulation of DNA-templated transcription"/>
    <property type="evidence" value="ECO:0007669"/>
    <property type="project" value="InterPro"/>
</dbReference>
<evidence type="ECO:0000313" key="3">
    <source>
        <dbReference type="EMBL" id="KAJ1122029.1"/>
    </source>
</evidence>
<feature type="region of interest" description="Disordered" evidence="1">
    <location>
        <begin position="75"/>
        <end position="94"/>
    </location>
</feature>